<dbReference type="Pfam" id="PF00126">
    <property type="entry name" value="HTH_1"/>
    <property type="match status" value="1"/>
</dbReference>
<dbReference type="InterPro" id="IPR036388">
    <property type="entry name" value="WH-like_DNA-bd_sf"/>
</dbReference>
<comment type="caution">
    <text evidence="6">The sequence shown here is derived from an EMBL/GenBank/DDBJ whole genome shotgun (WGS) entry which is preliminary data.</text>
</comment>
<dbReference type="AlphaFoldDB" id="A0A8J2YSY1"/>
<reference evidence="6" key="2">
    <citation type="submission" date="2020-09" db="EMBL/GenBank/DDBJ databases">
        <authorList>
            <person name="Sun Q."/>
            <person name="Zhou Y."/>
        </authorList>
    </citation>
    <scope>NUCLEOTIDE SEQUENCE</scope>
    <source>
        <strain evidence="6">CGMCC 1.15725</strain>
    </source>
</reference>
<reference evidence="6" key="1">
    <citation type="journal article" date="2014" name="Int. J. Syst. Evol. Microbiol.">
        <title>Complete genome sequence of Corynebacterium casei LMG S-19264T (=DSM 44701T), isolated from a smear-ripened cheese.</title>
        <authorList>
            <consortium name="US DOE Joint Genome Institute (JGI-PGF)"/>
            <person name="Walter F."/>
            <person name="Albersmeier A."/>
            <person name="Kalinowski J."/>
            <person name="Ruckert C."/>
        </authorList>
    </citation>
    <scope>NUCLEOTIDE SEQUENCE</scope>
    <source>
        <strain evidence="6">CGMCC 1.15725</strain>
    </source>
</reference>
<dbReference type="SUPFAM" id="SSF46785">
    <property type="entry name" value="Winged helix' DNA-binding domain"/>
    <property type="match status" value="1"/>
</dbReference>
<dbReference type="Proteomes" id="UP000646365">
    <property type="component" value="Unassembled WGS sequence"/>
</dbReference>
<dbReference type="InterPro" id="IPR036390">
    <property type="entry name" value="WH_DNA-bd_sf"/>
</dbReference>
<evidence type="ECO:0000256" key="3">
    <source>
        <dbReference type="ARBA" id="ARBA00023125"/>
    </source>
</evidence>
<dbReference type="Gene3D" id="3.40.190.10">
    <property type="entry name" value="Periplasmic binding protein-like II"/>
    <property type="match status" value="2"/>
</dbReference>
<proteinExistence type="inferred from homology"/>
<organism evidence="6 7">
    <name type="scientific">Aliidongia dinghuensis</name>
    <dbReference type="NCBI Taxonomy" id="1867774"/>
    <lineage>
        <taxon>Bacteria</taxon>
        <taxon>Pseudomonadati</taxon>
        <taxon>Pseudomonadota</taxon>
        <taxon>Alphaproteobacteria</taxon>
        <taxon>Rhodospirillales</taxon>
        <taxon>Dongiaceae</taxon>
        <taxon>Aliidongia</taxon>
    </lineage>
</organism>
<evidence type="ECO:0000313" key="6">
    <source>
        <dbReference type="EMBL" id="GGF17342.1"/>
    </source>
</evidence>
<dbReference type="Gene3D" id="1.10.10.10">
    <property type="entry name" value="Winged helix-like DNA-binding domain superfamily/Winged helix DNA-binding domain"/>
    <property type="match status" value="1"/>
</dbReference>
<dbReference type="PROSITE" id="PS50931">
    <property type="entry name" value="HTH_LYSR"/>
    <property type="match status" value="1"/>
</dbReference>
<dbReference type="PRINTS" id="PR00039">
    <property type="entry name" value="HTHLYSR"/>
</dbReference>
<keyword evidence="7" id="KW-1185">Reference proteome</keyword>
<dbReference type="RefSeq" id="WP_189045905.1">
    <property type="nucleotide sequence ID" value="NZ_BMJQ01000005.1"/>
</dbReference>
<keyword evidence="4" id="KW-0804">Transcription</keyword>
<dbReference type="InterPro" id="IPR000847">
    <property type="entry name" value="LysR_HTH_N"/>
</dbReference>
<evidence type="ECO:0000313" key="7">
    <source>
        <dbReference type="Proteomes" id="UP000646365"/>
    </source>
</evidence>
<dbReference type="EMBL" id="BMJQ01000005">
    <property type="protein sequence ID" value="GGF17342.1"/>
    <property type="molecule type" value="Genomic_DNA"/>
</dbReference>
<dbReference type="PANTHER" id="PTHR30126:SF40">
    <property type="entry name" value="HTH-TYPE TRANSCRIPTIONAL REGULATOR GLTR"/>
    <property type="match status" value="1"/>
</dbReference>
<protein>
    <submittedName>
        <fullName evidence="6">LysR family transcriptional regulator</fullName>
    </submittedName>
</protein>
<dbReference type="SUPFAM" id="SSF53850">
    <property type="entry name" value="Periplasmic binding protein-like II"/>
    <property type="match status" value="1"/>
</dbReference>
<evidence type="ECO:0000256" key="4">
    <source>
        <dbReference type="ARBA" id="ARBA00023163"/>
    </source>
</evidence>
<comment type="similarity">
    <text evidence="1">Belongs to the LysR transcriptional regulatory family.</text>
</comment>
<sequence>MPSPSLRQFRIFLAAIETGSVTAAARALNVTQPAASQQLRELEKILGTRLLVRAGGRVAPTTAGAALVGPAGRVQAAVDEAVAVVAAHRAGDTGRIRLGTGATACIYLLPPVLAAVKRRMPGLEIIIATGNSEDMLERLEAGDLDVALATMPGSVGRSLAATRVLEDPMVALVPESLAPAAPVLTPADLAALPLILYEPGGTTRSVIDGWFRQGGIRARPIMELGSIEAIKMLVGSGLGASVMPALALPEPIAGTVVRPLAPAASRDVGYVLRRSQVMDRGLRLFVEELGRAVPVSLARPTSSGPASAPPS</sequence>
<evidence type="ECO:0000256" key="1">
    <source>
        <dbReference type="ARBA" id="ARBA00009437"/>
    </source>
</evidence>
<feature type="domain" description="HTH lysR-type" evidence="5">
    <location>
        <begin position="4"/>
        <end position="61"/>
    </location>
</feature>
<dbReference type="CDD" id="cd05466">
    <property type="entry name" value="PBP2_LTTR_substrate"/>
    <property type="match status" value="1"/>
</dbReference>
<dbReference type="GO" id="GO:0003700">
    <property type="term" value="F:DNA-binding transcription factor activity"/>
    <property type="evidence" value="ECO:0007669"/>
    <property type="project" value="InterPro"/>
</dbReference>
<dbReference type="GO" id="GO:0000976">
    <property type="term" value="F:transcription cis-regulatory region binding"/>
    <property type="evidence" value="ECO:0007669"/>
    <property type="project" value="TreeGrafter"/>
</dbReference>
<gene>
    <name evidence="6" type="ORF">GCM10011611_23950</name>
</gene>
<dbReference type="PANTHER" id="PTHR30126">
    <property type="entry name" value="HTH-TYPE TRANSCRIPTIONAL REGULATOR"/>
    <property type="match status" value="1"/>
</dbReference>
<evidence type="ECO:0000259" key="5">
    <source>
        <dbReference type="PROSITE" id="PS50931"/>
    </source>
</evidence>
<keyword evidence="3" id="KW-0238">DNA-binding</keyword>
<accession>A0A8J2YSY1</accession>
<evidence type="ECO:0000256" key="2">
    <source>
        <dbReference type="ARBA" id="ARBA00023015"/>
    </source>
</evidence>
<dbReference type="Pfam" id="PF03466">
    <property type="entry name" value="LysR_substrate"/>
    <property type="match status" value="1"/>
</dbReference>
<name>A0A8J2YSY1_9PROT</name>
<keyword evidence="2" id="KW-0805">Transcription regulation</keyword>
<dbReference type="InterPro" id="IPR005119">
    <property type="entry name" value="LysR_subst-bd"/>
</dbReference>